<feature type="region of interest" description="Disordered" evidence="1">
    <location>
        <begin position="261"/>
        <end position="285"/>
    </location>
</feature>
<protein>
    <submittedName>
        <fullName evidence="4">Uncharacterized protein</fullName>
    </submittedName>
</protein>
<dbReference type="EMBL" id="MU806053">
    <property type="protein sequence ID" value="KAJ3841054.1"/>
    <property type="molecule type" value="Genomic_DNA"/>
</dbReference>
<evidence type="ECO:0000256" key="1">
    <source>
        <dbReference type="SAM" id="MobiDB-lite"/>
    </source>
</evidence>
<evidence type="ECO:0000313" key="4">
    <source>
        <dbReference type="EMBL" id="KAJ3841054.1"/>
    </source>
</evidence>
<feature type="compositionally biased region" description="Low complexity" evidence="1">
    <location>
        <begin position="172"/>
        <end position="193"/>
    </location>
</feature>
<reference evidence="4" key="1">
    <citation type="submission" date="2022-08" db="EMBL/GenBank/DDBJ databases">
        <authorList>
            <consortium name="DOE Joint Genome Institute"/>
            <person name="Min B."/>
            <person name="Riley R."/>
            <person name="Sierra-Patev S."/>
            <person name="Naranjo-Ortiz M."/>
            <person name="Looney B."/>
            <person name="Konkel Z."/>
            <person name="Slot J.C."/>
            <person name="Sakamoto Y."/>
            <person name="Steenwyk J.L."/>
            <person name="Rokas A."/>
            <person name="Carro J."/>
            <person name="Camarero S."/>
            <person name="Ferreira P."/>
            <person name="Molpeceres G."/>
            <person name="Ruiz-Duenas F.J."/>
            <person name="Serrano A."/>
            <person name="Henrissat B."/>
            <person name="Drula E."/>
            <person name="Hughes K.W."/>
            <person name="Mata J.L."/>
            <person name="Ishikawa N.K."/>
            <person name="Vargas-Isla R."/>
            <person name="Ushijima S."/>
            <person name="Smith C.A."/>
            <person name="Ahrendt S."/>
            <person name="Andreopoulos W."/>
            <person name="He G."/>
            <person name="Labutti K."/>
            <person name="Lipzen A."/>
            <person name="Ng V."/>
            <person name="Sandor L."/>
            <person name="Barry K."/>
            <person name="Martinez A.T."/>
            <person name="Xiao Y."/>
            <person name="Gibbons J.G."/>
            <person name="Terashima K."/>
            <person name="Hibbett D.S."/>
            <person name="Grigoriev I.V."/>
        </authorList>
    </citation>
    <scope>NUCLEOTIDE SEQUENCE</scope>
    <source>
        <strain evidence="4">TFB9207</strain>
    </source>
</reference>
<keyword evidence="2" id="KW-1133">Transmembrane helix</keyword>
<feature type="region of interest" description="Disordered" evidence="1">
    <location>
        <begin position="172"/>
        <end position="194"/>
    </location>
</feature>
<keyword evidence="5" id="KW-1185">Reference proteome</keyword>
<name>A0AA38PDR9_9AGAR</name>
<evidence type="ECO:0000256" key="3">
    <source>
        <dbReference type="SAM" id="SignalP"/>
    </source>
</evidence>
<dbReference type="AlphaFoldDB" id="A0AA38PDR9"/>
<sequence length="306" mass="32045">MFLLSVLLTAVWGSSLLWQVRCAEPSLNVPACSSQFNSQWSVNTKGQSPCQVAGYLGSVCFDNTFTIPALIPGSQNYSLSSALQNNCTCSTVYYSVLSACASCQGATFISWAEWSTNCSTVFLDIYPEAIPSGTAVPHWAYQDISGSASFNVTLAQLAGDLPESSAAASSSTTATLTTSSPTSQPSIPIVSPTASSHDTNALSPGAIAGCVVGALAGVCIIIFVIIFRPGCRRKKAVAGAGVITDVDMSLAVPTPFTLGQPSTNTISKPYDSSDHAPSEEMSDSRRHYLSWTGTTRLSSYSGMPEI</sequence>
<accession>A0AA38PDR9</accession>
<keyword evidence="2" id="KW-0472">Membrane</keyword>
<evidence type="ECO:0000313" key="5">
    <source>
        <dbReference type="Proteomes" id="UP001163846"/>
    </source>
</evidence>
<keyword evidence="3" id="KW-0732">Signal</keyword>
<comment type="caution">
    <text evidence="4">The sequence shown here is derived from an EMBL/GenBank/DDBJ whole genome shotgun (WGS) entry which is preliminary data.</text>
</comment>
<dbReference type="Proteomes" id="UP001163846">
    <property type="component" value="Unassembled WGS sequence"/>
</dbReference>
<evidence type="ECO:0000256" key="2">
    <source>
        <dbReference type="SAM" id="Phobius"/>
    </source>
</evidence>
<keyword evidence="2" id="KW-0812">Transmembrane</keyword>
<feature type="compositionally biased region" description="Basic and acidic residues" evidence="1">
    <location>
        <begin position="271"/>
        <end position="285"/>
    </location>
</feature>
<proteinExistence type="predicted"/>
<feature type="chain" id="PRO_5041332740" evidence="3">
    <location>
        <begin position="23"/>
        <end position="306"/>
    </location>
</feature>
<feature type="signal peptide" evidence="3">
    <location>
        <begin position="1"/>
        <end position="22"/>
    </location>
</feature>
<feature type="transmembrane region" description="Helical" evidence="2">
    <location>
        <begin position="206"/>
        <end position="227"/>
    </location>
</feature>
<gene>
    <name evidence="4" type="ORF">F5878DRAFT_34109</name>
</gene>
<organism evidence="4 5">
    <name type="scientific">Lentinula raphanica</name>
    <dbReference type="NCBI Taxonomy" id="153919"/>
    <lineage>
        <taxon>Eukaryota</taxon>
        <taxon>Fungi</taxon>
        <taxon>Dikarya</taxon>
        <taxon>Basidiomycota</taxon>
        <taxon>Agaricomycotina</taxon>
        <taxon>Agaricomycetes</taxon>
        <taxon>Agaricomycetidae</taxon>
        <taxon>Agaricales</taxon>
        <taxon>Marasmiineae</taxon>
        <taxon>Omphalotaceae</taxon>
        <taxon>Lentinula</taxon>
    </lineage>
</organism>